<sequence length="170" mass="18638">MIGLDRVRPHQAQEPHNDNRASHLQRKLIPFFEARFASNKNKVYDTNRSNQGNTMMEFASVTYSLPPGNPYGGGGFGNGSSRSGDRRDRNRASLFCPMHQASGHDLNNCTKFPGLVDQAVVTRLLQLATGSSLSGTKEDKPPQHPSISHHVVTPSWSVCVAIAMTRGKLP</sequence>
<keyword evidence="3" id="KW-1185">Reference proteome</keyword>
<evidence type="ECO:0000313" key="2">
    <source>
        <dbReference type="EMBL" id="OAG06837.1"/>
    </source>
</evidence>
<dbReference type="RefSeq" id="XP_018037202.1">
    <property type="nucleotide sequence ID" value="XM_018186925.1"/>
</dbReference>
<name>A0A177CJ72_9PLEO</name>
<reference evidence="2 3" key="1">
    <citation type="submission" date="2016-05" db="EMBL/GenBank/DDBJ databases">
        <title>Comparative analysis of secretome profiles of manganese(II)-oxidizing ascomycete fungi.</title>
        <authorList>
            <consortium name="DOE Joint Genome Institute"/>
            <person name="Zeiner C.A."/>
            <person name="Purvine S.O."/>
            <person name="Zink E.M."/>
            <person name="Wu S."/>
            <person name="Pasa-Tolic L."/>
            <person name="Chaput D.L."/>
            <person name="Haridas S."/>
            <person name="Grigoriev I.V."/>
            <person name="Santelli C.M."/>
            <person name="Hansel C.M."/>
        </authorList>
    </citation>
    <scope>NUCLEOTIDE SEQUENCE [LARGE SCALE GENOMIC DNA]</scope>
    <source>
        <strain evidence="2 3">AP3s5-JAC2a</strain>
    </source>
</reference>
<organism evidence="2 3">
    <name type="scientific">Paraphaeosphaeria sporulosa</name>
    <dbReference type="NCBI Taxonomy" id="1460663"/>
    <lineage>
        <taxon>Eukaryota</taxon>
        <taxon>Fungi</taxon>
        <taxon>Dikarya</taxon>
        <taxon>Ascomycota</taxon>
        <taxon>Pezizomycotina</taxon>
        <taxon>Dothideomycetes</taxon>
        <taxon>Pleosporomycetidae</taxon>
        <taxon>Pleosporales</taxon>
        <taxon>Massarineae</taxon>
        <taxon>Didymosphaeriaceae</taxon>
        <taxon>Paraphaeosphaeria</taxon>
    </lineage>
</organism>
<gene>
    <name evidence="2" type="ORF">CC84DRAFT_622667</name>
</gene>
<evidence type="ECO:0000313" key="3">
    <source>
        <dbReference type="Proteomes" id="UP000077069"/>
    </source>
</evidence>
<dbReference type="InParanoid" id="A0A177CJ72"/>
<proteinExistence type="predicted"/>
<dbReference type="EMBL" id="KV441551">
    <property type="protein sequence ID" value="OAG06837.1"/>
    <property type="molecule type" value="Genomic_DNA"/>
</dbReference>
<accession>A0A177CJ72</accession>
<protein>
    <submittedName>
        <fullName evidence="2">Uncharacterized protein</fullName>
    </submittedName>
</protein>
<dbReference type="Proteomes" id="UP000077069">
    <property type="component" value="Unassembled WGS sequence"/>
</dbReference>
<dbReference type="AlphaFoldDB" id="A0A177CJ72"/>
<feature type="region of interest" description="Disordered" evidence="1">
    <location>
        <begin position="1"/>
        <end position="23"/>
    </location>
</feature>
<feature type="compositionally biased region" description="Basic and acidic residues" evidence="1">
    <location>
        <begin position="1"/>
        <end position="21"/>
    </location>
</feature>
<evidence type="ECO:0000256" key="1">
    <source>
        <dbReference type="SAM" id="MobiDB-lite"/>
    </source>
</evidence>
<dbReference type="GeneID" id="28770411"/>